<dbReference type="Gene3D" id="3.30.70.120">
    <property type="match status" value="1"/>
</dbReference>
<evidence type="ECO:0000313" key="2">
    <source>
        <dbReference type="Proteomes" id="UP000660110"/>
    </source>
</evidence>
<gene>
    <name evidence="1" type="ORF">GCM10010954_11500</name>
</gene>
<keyword evidence="2" id="KW-1185">Reference proteome</keyword>
<reference evidence="1" key="1">
    <citation type="journal article" date="2014" name="Int. J. Syst. Evol. Microbiol.">
        <title>Complete genome sequence of Corynebacterium casei LMG S-19264T (=DSM 44701T), isolated from a smear-ripened cheese.</title>
        <authorList>
            <consortium name="US DOE Joint Genome Institute (JGI-PGF)"/>
            <person name="Walter F."/>
            <person name="Albersmeier A."/>
            <person name="Kalinowski J."/>
            <person name="Ruckert C."/>
        </authorList>
    </citation>
    <scope>NUCLEOTIDE SEQUENCE</scope>
    <source>
        <strain evidence="1">CGMCC 1.12153</strain>
    </source>
</reference>
<reference evidence="1" key="2">
    <citation type="submission" date="2020-09" db="EMBL/GenBank/DDBJ databases">
        <authorList>
            <person name="Sun Q."/>
            <person name="Zhou Y."/>
        </authorList>
    </citation>
    <scope>NUCLEOTIDE SEQUENCE</scope>
    <source>
        <strain evidence="1">CGMCC 1.12153</strain>
    </source>
</reference>
<comment type="caution">
    <text evidence="1">The sequence shown here is derived from an EMBL/GenBank/DDBJ whole genome shotgun (WGS) entry which is preliminary data.</text>
</comment>
<evidence type="ECO:0000313" key="1">
    <source>
        <dbReference type="EMBL" id="GGF14581.1"/>
    </source>
</evidence>
<sequence>MKFVDIYRVKTFVVPEYVDLVMQGILSIDDLKVGNYRNVMWQSKDGMEQFVPSDESVPTEGEVGEKTTVTSFRIEFSIPRDEALLRKVIEEGIYPNHPWDEPVIQVSEEKEARKHE</sequence>
<dbReference type="RefSeq" id="WP_188376488.1">
    <property type="nucleotide sequence ID" value="NZ_BMEL01000001.1"/>
</dbReference>
<dbReference type="AlphaFoldDB" id="A0A917B1F6"/>
<organism evidence="1 2">
    <name type="scientific">Halobacillus andaensis</name>
    <dbReference type="NCBI Taxonomy" id="1176239"/>
    <lineage>
        <taxon>Bacteria</taxon>
        <taxon>Bacillati</taxon>
        <taxon>Bacillota</taxon>
        <taxon>Bacilli</taxon>
        <taxon>Bacillales</taxon>
        <taxon>Bacillaceae</taxon>
        <taxon>Halobacillus</taxon>
    </lineage>
</organism>
<dbReference type="InterPro" id="IPR015867">
    <property type="entry name" value="N-reg_PII/ATP_PRibTrfase_C"/>
</dbReference>
<dbReference type="PANTHER" id="PTHR41774:SF1">
    <property type="entry name" value="NGG1P INTERACTING FACTOR NIF3"/>
    <property type="match status" value="1"/>
</dbReference>
<accession>A0A917B1F6</accession>
<dbReference type="SUPFAM" id="SSF102705">
    <property type="entry name" value="NIF3 (NGG1p interacting factor 3)-like"/>
    <property type="match status" value="1"/>
</dbReference>
<dbReference type="PANTHER" id="PTHR41774">
    <property type="match status" value="1"/>
</dbReference>
<dbReference type="EMBL" id="BMEL01000001">
    <property type="protein sequence ID" value="GGF14581.1"/>
    <property type="molecule type" value="Genomic_DNA"/>
</dbReference>
<name>A0A917B1F6_HALAA</name>
<protein>
    <submittedName>
        <fullName evidence="1">Uncharacterized protein</fullName>
    </submittedName>
</protein>
<proteinExistence type="predicted"/>
<dbReference type="Proteomes" id="UP000660110">
    <property type="component" value="Unassembled WGS sequence"/>
</dbReference>
<dbReference type="InterPro" id="IPR036069">
    <property type="entry name" value="DUF34/NIF3_sf"/>
</dbReference>